<dbReference type="InterPro" id="IPR034746">
    <property type="entry name" value="POTRA"/>
</dbReference>
<accession>A0AAW3ZJR2</accession>
<dbReference type="Gene3D" id="3.40.50.11690">
    <property type="entry name" value="Cell division protein FtsQ/DivIB"/>
    <property type="match status" value="1"/>
</dbReference>
<evidence type="ECO:0000313" key="11">
    <source>
        <dbReference type="EMBL" id="MBD8525459.1"/>
    </source>
</evidence>
<evidence type="ECO:0000256" key="4">
    <source>
        <dbReference type="ARBA" id="ARBA00022618"/>
    </source>
</evidence>
<sequence>MSLALRALAWTLALGLALLPVVAVLNGWFANDRWPIEHLSVEAEYRRVDEQAIRQAVLPHVARGFFAVDLEAVRASVASLAWVASVDVRKRWPNALELSIREHQPIARWGEGYLVSLDGQLFEEPKRGAPEGLPTLDSPRPRLAETLRFYQQAKPLVAELGLPLDSVRLSARGSWSLRLGDARLMLGRVEPMARLQEVWPLLVKVVQADARPLLRADFRYGNGFALHWGEASTPEHVDAGTGTGT</sequence>
<keyword evidence="6 9" id="KW-1133">Transmembrane helix</keyword>
<dbReference type="GO" id="GO:0005886">
    <property type="term" value="C:plasma membrane"/>
    <property type="evidence" value="ECO:0007669"/>
    <property type="project" value="UniProtKB-SubCell"/>
</dbReference>
<comment type="caution">
    <text evidence="11">The sequence shown here is derived from an EMBL/GenBank/DDBJ whole genome shotgun (WGS) entry which is preliminary data.</text>
</comment>
<evidence type="ECO:0000259" key="10">
    <source>
        <dbReference type="PROSITE" id="PS51779"/>
    </source>
</evidence>
<comment type="subunit">
    <text evidence="9">Part of a complex composed of FtsB, FtsL and FtsQ.</text>
</comment>
<evidence type="ECO:0000256" key="2">
    <source>
        <dbReference type="ARBA" id="ARBA00022475"/>
    </source>
</evidence>
<evidence type="ECO:0000313" key="12">
    <source>
        <dbReference type="Proteomes" id="UP000613768"/>
    </source>
</evidence>
<keyword evidence="12" id="KW-1185">Reference proteome</keyword>
<dbReference type="EMBL" id="JACYTR010000009">
    <property type="protein sequence ID" value="MBD8525459.1"/>
    <property type="molecule type" value="Genomic_DNA"/>
</dbReference>
<protein>
    <recommendedName>
        <fullName evidence="9">Cell division protein FtsQ</fullName>
    </recommendedName>
</protein>
<dbReference type="PANTHER" id="PTHR35851:SF1">
    <property type="entry name" value="CELL DIVISION PROTEIN FTSQ"/>
    <property type="match status" value="1"/>
</dbReference>
<keyword evidence="2 9" id="KW-1003">Cell membrane</keyword>
<dbReference type="Proteomes" id="UP000613768">
    <property type="component" value="Unassembled WGS sequence"/>
</dbReference>
<dbReference type="Pfam" id="PF03799">
    <property type="entry name" value="FtsQ_DivIB_C"/>
    <property type="match status" value="1"/>
</dbReference>
<dbReference type="InterPro" id="IPR026579">
    <property type="entry name" value="FtsQ"/>
</dbReference>
<keyword evidence="5 9" id="KW-0812">Transmembrane</keyword>
<keyword evidence="7 9" id="KW-0472">Membrane</keyword>
<dbReference type="HAMAP" id="MF_00911">
    <property type="entry name" value="FtsQ_subfam"/>
    <property type="match status" value="1"/>
</dbReference>
<comment type="subcellular location">
    <subcellularLocation>
        <location evidence="9">Cell inner membrane</location>
        <topology evidence="9">Single-pass type II membrane protein</topology>
    </subcellularLocation>
    <subcellularLocation>
        <location evidence="1">Membrane</location>
    </subcellularLocation>
    <text evidence="9">Localizes to the division septum.</text>
</comment>
<dbReference type="InterPro" id="IPR013685">
    <property type="entry name" value="POTRA_FtsQ_type"/>
</dbReference>
<gene>
    <name evidence="9" type="primary">ftsQ</name>
    <name evidence="11" type="ORF">IFO71_06855</name>
</gene>
<evidence type="ECO:0000256" key="3">
    <source>
        <dbReference type="ARBA" id="ARBA00022519"/>
    </source>
</evidence>
<keyword evidence="8 9" id="KW-0131">Cell cycle</keyword>
<feature type="domain" description="POTRA" evidence="10">
    <location>
        <begin position="34"/>
        <end position="103"/>
    </location>
</feature>
<evidence type="ECO:0000256" key="6">
    <source>
        <dbReference type="ARBA" id="ARBA00022989"/>
    </source>
</evidence>
<comment type="function">
    <text evidence="9">Essential cell division protein. May link together the upstream cell division proteins, which are predominantly cytoplasmic, with the downstream cell division proteins, which are predominantly periplasmic. May control correct divisome assembly.</text>
</comment>
<dbReference type="GO" id="GO:0043093">
    <property type="term" value="P:FtsZ-dependent cytokinesis"/>
    <property type="evidence" value="ECO:0007669"/>
    <property type="project" value="UniProtKB-UniRule"/>
</dbReference>
<dbReference type="AlphaFoldDB" id="A0AAW3ZJR2"/>
<dbReference type="Pfam" id="PF08478">
    <property type="entry name" value="POTRA_1"/>
    <property type="match status" value="1"/>
</dbReference>
<comment type="similarity">
    <text evidence="9">Belongs to the FtsQ/DivIB family. FtsQ subfamily.</text>
</comment>
<dbReference type="RefSeq" id="WP_192028804.1">
    <property type="nucleotide sequence ID" value="NZ_JACYTR010000009.1"/>
</dbReference>
<dbReference type="PANTHER" id="PTHR35851">
    <property type="entry name" value="CELL DIVISION PROTEIN FTSQ"/>
    <property type="match status" value="1"/>
</dbReference>
<evidence type="ECO:0000256" key="5">
    <source>
        <dbReference type="ARBA" id="ARBA00022692"/>
    </source>
</evidence>
<dbReference type="PROSITE" id="PS51779">
    <property type="entry name" value="POTRA"/>
    <property type="match status" value="1"/>
</dbReference>
<proteinExistence type="inferred from homology"/>
<evidence type="ECO:0000256" key="7">
    <source>
        <dbReference type="ARBA" id="ARBA00023136"/>
    </source>
</evidence>
<evidence type="ECO:0000256" key="8">
    <source>
        <dbReference type="ARBA" id="ARBA00023306"/>
    </source>
</evidence>
<evidence type="ECO:0000256" key="1">
    <source>
        <dbReference type="ARBA" id="ARBA00004370"/>
    </source>
</evidence>
<reference evidence="11 12" key="1">
    <citation type="submission" date="2020-09" db="EMBL/GenBank/DDBJ databases">
        <title>Pseudoxanthomonas sp. CAU 1598 isolated from sand of Yaerae Beach.</title>
        <authorList>
            <person name="Kim W."/>
        </authorList>
    </citation>
    <scope>NUCLEOTIDE SEQUENCE [LARGE SCALE GENOMIC DNA]</scope>
    <source>
        <strain evidence="11 12">CAU 1598</strain>
    </source>
</reference>
<organism evidence="11 12">
    <name type="scientific">Pseudomarimonas arenosa</name>
    <dbReference type="NCBI Taxonomy" id="2774145"/>
    <lineage>
        <taxon>Bacteria</taxon>
        <taxon>Pseudomonadati</taxon>
        <taxon>Pseudomonadota</taxon>
        <taxon>Gammaproteobacteria</taxon>
        <taxon>Lysobacterales</taxon>
        <taxon>Lysobacteraceae</taxon>
        <taxon>Pseudomarimonas</taxon>
    </lineage>
</organism>
<dbReference type="InterPro" id="IPR045335">
    <property type="entry name" value="FtsQ_C_sf"/>
</dbReference>
<keyword evidence="3 9" id="KW-0997">Cell inner membrane</keyword>
<dbReference type="Gene3D" id="3.10.20.310">
    <property type="entry name" value="membrane protein fhac"/>
    <property type="match status" value="1"/>
</dbReference>
<dbReference type="GO" id="GO:0090529">
    <property type="term" value="P:cell septum assembly"/>
    <property type="evidence" value="ECO:0007669"/>
    <property type="project" value="InterPro"/>
</dbReference>
<evidence type="ECO:0000256" key="9">
    <source>
        <dbReference type="HAMAP-Rule" id="MF_00911"/>
    </source>
</evidence>
<keyword evidence="4 9" id="KW-0132">Cell division</keyword>
<dbReference type="GO" id="GO:0032153">
    <property type="term" value="C:cell division site"/>
    <property type="evidence" value="ECO:0007669"/>
    <property type="project" value="UniProtKB-UniRule"/>
</dbReference>
<dbReference type="InterPro" id="IPR005548">
    <property type="entry name" value="Cell_div_FtsQ/DivIB_C"/>
</dbReference>
<name>A0AAW3ZJR2_9GAMM</name>